<dbReference type="Gene3D" id="3.30.750.44">
    <property type="match status" value="1"/>
</dbReference>
<keyword evidence="1" id="KW-0472">Membrane</keyword>
<accession>A0A0E2EFW9</accession>
<dbReference type="EMBL" id="AGDV01000020">
    <property type="protein sequence ID" value="EMB31749.1"/>
    <property type="molecule type" value="Genomic_DNA"/>
</dbReference>
<gene>
    <name evidence="3" type="ORF">HMPREF9726_02129</name>
</gene>
<dbReference type="GO" id="GO:0006508">
    <property type="term" value="P:proteolysis"/>
    <property type="evidence" value="ECO:0007669"/>
    <property type="project" value="InterPro"/>
</dbReference>
<dbReference type="Gene3D" id="3.90.226.10">
    <property type="entry name" value="2-enoyl-CoA Hydratase, Chain A, domain 1"/>
    <property type="match status" value="1"/>
</dbReference>
<keyword evidence="1" id="KW-0812">Transmembrane</keyword>
<proteinExistence type="predicted"/>
<dbReference type="InterPro" id="IPR029045">
    <property type="entry name" value="ClpP/crotonase-like_dom_sf"/>
</dbReference>
<dbReference type="RefSeq" id="WP_002685551.1">
    <property type="nucleotide sequence ID" value="NZ_CM001795.1"/>
</dbReference>
<evidence type="ECO:0000313" key="3">
    <source>
        <dbReference type="EMBL" id="EMB31749.1"/>
    </source>
</evidence>
<feature type="domain" description="Tail specific protease" evidence="2">
    <location>
        <begin position="199"/>
        <end position="421"/>
    </location>
</feature>
<evidence type="ECO:0000256" key="1">
    <source>
        <dbReference type="SAM" id="Phobius"/>
    </source>
</evidence>
<dbReference type="Proteomes" id="UP000011705">
    <property type="component" value="Chromosome"/>
</dbReference>
<dbReference type="AlphaFoldDB" id="A0A0E2EFW9"/>
<comment type="caution">
    <text evidence="3">The sequence shown here is derived from an EMBL/GenBank/DDBJ whole genome shotgun (WGS) entry which is preliminary data.</text>
</comment>
<dbReference type="SUPFAM" id="SSF52096">
    <property type="entry name" value="ClpP/crotonase"/>
    <property type="match status" value="1"/>
</dbReference>
<dbReference type="HOGENOM" id="CLU_040161_0_0_12"/>
<organism evidence="3">
    <name type="scientific">Treponema denticola H-22</name>
    <dbReference type="NCBI Taxonomy" id="999432"/>
    <lineage>
        <taxon>Bacteria</taxon>
        <taxon>Pseudomonadati</taxon>
        <taxon>Spirochaetota</taxon>
        <taxon>Spirochaetia</taxon>
        <taxon>Spirochaetales</taxon>
        <taxon>Treponemataceae</taxon>
        <taxon>Treponema</taxon>
    </lineage>
</organism>
<dbReference type="PROSITE" id="PS51257">
    <property type="entry name" value="PROKAR_LIPOPROTEIN"/>
    <property type="match status" value="1"/>
</dbReference>
<reference evidence="3" key="1">
    <citation type="submission" date="2012-01" db="EMBL/GenBank/DDBJ databases">
        <title>The Genome Sequence of Treponema denticola H-22.</title>
        <authorList>
            <consortium name="The Broad Institute Genome Sequencing Platform"/>
            <person name="Earl A."/>
            <person name="Ward D."/>
            <person name="Feldgarden M."/>
            <person name="Gevers D."/>
            <person name="Blanton J.M."/>
            <person name="Fenno C.J."/>
            <person name="Baranova O.V."/>
            <person name="Mathney J."/>
            <person name="Dewhirst F.E."/>
            <person name="Izard J."/>
            <person name="Young S.K."/>
            <person name="Zeng Q."/>
            <person name="Gargeya S."/>
            <person name="Fitzgerald M."/>
            <person name="Haas B."/>
            <person name="Abouelleil A."/>
            <person name="Alvarado L."/>
            <person name="Arachchi H.M."/>
            <person name="Berlin A."/>
            <person name="Chapman S.B."/>
            <person name="Gearin G."/>
            <person name="Goldberg J."/>
            <person name="Griggs A."/>
            <person name="Gujja S."/>
            <person name="Hansen M."/>
            <person name="Heiman D."/>
            <person name="Howarth C."/>
            <person name="Larimer J."/>
            <person name="Lui A."/>
            <person name="MacDonald P.J.P."/>
            <person name="McCowen C."/>
            <person name="Montmayeur A."/>
            <person name="Murphy C."/>
            <person name="Neiman D."/>
            <person name="Pearson M."/>
            <person name="Priest M."/>
            <person name="Roberts A."/>
            <person name="Saif S."/>
            <person name="Shea T."/>
            <person name="Sisk P."/>
            <person name="Stolte C."/>
            <person name="Sykes S."/>
            <person name="Wortman J."/>
            <person name="Nusbaum C."/>
            <person name="Birren B."/>
        </authorList>
    </citation>
    <scope>NUCLEOTIDE SEQUENCE [LARGE SCALE GENOMIC DNA]</scope>
    <source>
        <strain evidence="3">H-22</strain>
    </source>
</reference>
<evidence type="ECO:0000259" key="2">
    <source>
        <dbReference type="Pfam" id="PF03572"/>
    </source>
</evidence>
<dbReference type="InterPro" id="IPR005151">
    <property type="entry name" value="Tail-specific_protease"/>
</dbReference>
<dbReference type="GO" id="GO:0008236">
    <property type="term" value="F:serine-type peptidase activity"/>
    <property type="evidence" value="ECO:0007669"/>
    <property type="project" value="InterPro"/>
</dbReference>
<sequence length="446" mass="51553">MNKRTLSTLITVLVLAGIAACVIFIYYIPYQKEYALYKDTFMPKQKMQDDFDYVWDFVENGYPFKNVCIRAGADLKNIKEEYTNRLHEPKNEFEYYLFYLGLFNKITKEKQVGHLNIYDMSSVHPVTKNVQNTRFYDNDAEVRQFYEKAFMCLNDLSGIHINKLEALLKKYNVNLPIEDSDREKIDESMLISKIIKEKKIAYIGIKSFSPYNKAEYINRLCNMLKSFEGYEHLIIDVRENIGGDKYIWSKYLVSPIIKESGELYAKIVYDSENEYFKKYESNFLQRKMGQSGNIESFQFAEQNKEDKVLFDSIINYGFGIHPGDNDTNFTINFTGRIWLLINGKTQSAADRFAYFAKGKKGNAQPFATLVGENTGGIGLNLLSSRLYLKLPESNMLIQSDMTYGLNPDGSCHDEVGTAPDIYNLPGKDALETCLEEIRKLGERTNF</sequence>
<dbReference type="PATRIC" id="fig|999432.5.peg.2211"/>
<dbReference type="Pfam" id="PF03572">
    <property type="entry name" value="Peptidase_S41"/>
    <property type="match status" value="1"/>
</dbReference>
<feature type="transmembrane region" description="Helical" evidence="1">
    <location>
        <begin position="6"/>
        <end position="28"/>
    </location>
</feature>
<name>A0A0E2EFW9_TREDN</name>
<protein>
    <recommendedName>
        <fullName evidence="2">Tail specific protease domain-containing protein</fullName>
    </recommendedName>
</protein>
<keyword evidence="1" id="KW-1133">Transmembrane helix</keyword>